<dbReference type="FunCoup" id="A0A2I4FMW2">
    <property type="interactions" value="228"/>
</dbReference>
<dbReference type="AlphaFoldDB" id="A0A2I4FMW2"/>
<dbReference type="STRING" id="51240.A0A2I4FMW2"/>
<gene>
    <name evidence="2" type="primary">LOC109000519</name>
</gene>
<dbReference type="RefSeq" id="XP_018832977.1">
    <property type="nucleotide sequence ID" value="XM_018977432.2"/>
</dbReference>
<protein>
    <submittedName>
        <fullName evidence="2">Uncharacterized protein LOC109000519</fullName>
    </submittedName>
</protein>
<accession>A0A2I4FMW2</accession>
<sequence>MGGCFSQVMVTGTQSWPSSDHPTAKIVSVNGVLREYPVPSYVSQVIQAENSFSSSSSSSSPSVFICSSDKLGYDDYIPALDAEDQLQADQIYFVLPASKLRQRLTSSDMAALAVKAAVALQKFASKNSGHLRRKNKARISPVTVVYQSVSFESTKINRFGYEHRLESQKNNRRPVVDAKPSSGLSQDGSSARKLQRYRSRRTKTAVRSFRLNLSTIYEGTTAL</sequence>
<proteinExistence type="predicted"/>
<dbReference type="PANTHER" id="PTHR33052">
    <property type="entry name" value="DUF4228 DOMAIN PROTEIN-RELATED"/>
    <property type="match status" value="1"/>
</dbReference>
<dbReference type="Pfam" id="PF14009">
    <property type="entry name" value="PADRE"/>
    <property type="match status" value="1"/>
</dbReference>
<dbReference type="InterPro" id="IPR025322">
    <property type="entry name" value="PADRE_dom"/>
</dbReference>
<organism evidence="1 2">
    <name type="scientific">Juglans regia</name>
    <name type="common">English walnut</name>
    <dbReference type="NCBI Taxonomy" id="51240"/>
    <lineage>
        <taxon>Eukaryota</taxon>
        <taxon>Viridiplantae</taxon>
        <taxon>Streptophyta</taxon>
        <taxon>Embryophyta</taxon>
        <taxon>Tracheophyta</taxon>
        <taxon>Spermatophyta</taxon>
        <taxon>Magnoliopsida</taxon>
        <taxon>eudicotyledons</taxon>
        <taxon>Gunneridae</taxon>
        <taxon>Pentapetalae</taxon>
        <taxon>rosids</taxon>
        <taxon>fabids</taxon>
        <taxon>Fagales</taxon>
        <taxon>Juglandaceae</taxon>
        <taxon>Juglans</taxon>
    </lineage>
</organism>
<evidence type="ECO:0000313" key="2">
    <source>
        <dbReference type="RefSeq" id="XP_018832977.1"/>
    </source>
</evidence>
<evidence type="ECO:0000313" key="1">
    <source>
        <dbReference type="Proteomes" id="UP000235220"/>
    </source>
</evidence>
<dbReference type="Gramene" id="Jr08_10190_p1">
    <property type="protein sequence ID" value="cds.Jr08_10190_p1"/>
    <property type="gene ID" value="Jr08_10190"/>
</dbReference>
<dbReference type="Proteomes" id="UP000235220">
    <property type="component" value="Chromosome 8"/>
</dbReference>
<reference evidence="2" key="1">
    <citation type="submission" date="2025-08" db="UniProtKB">
        <authorList>
            <consortium name="RefSeq"/>
        </authorList>
    </citation>
    <scope>IDENTIFICATION</scope>
    <source>
        <tissue evidence="2">Leaves</tissue>
    </source>
</reference>
<dbReference type="OrthoDB" id="777096at2759"/>
<dbReference type="KEGG" id="jre:109000519"/>
<name>A0A2I4FMW2_JUGRE</name>
<keyword evidence="1" id="KW-1185">Reference proteome</keyword>
<dbReference type="GeneID" id="109000519"/>